<name>A0AA35W833_GEOBA</name>
<dbReference type="Proteomes" id="UP001174909">
    <property type="component" value="Unassembled WGS sequence"/>
</dbReference>
<dbReference type="AlphaFoldDB" id="A0AA35W833"/>
<dbReference type="Pfam" id="PF10170">
    <property type="entry name" value="C6_DPF"/>
    <property type="match status" value="1"/>
</dbReference>
<evidence type="ECO:0000313" key="4">
    <source>
        <dbReference type="EMBL" id="CAI8011633.1"/>
    </source>
</evidence>
<gene>
    <name evidence="4" type="ORF">GBAR_LOCUS7480</name>
</gene>
<proteinExistence type="inferred from homology"/>
<sequence length="114" mass="12881">MAERGRPRRGRIEKKGTFVCEICGLSTPFHSFGQTCPFAKSLVLLEEAFVARDPFNPDPQPLILGSQCTSCRRVVCVSSSCSVFYTKRFCIECVKKNLDEFPKEIQQELAKSQQ</sequence>
<reference evidence="4" key="1">
    <citation type="submission" date="2023-03" db="EMBL/GenBank/DDBJ databases">
        <authorList>
            <person name="Steffen K."/>
            <person name="Cardenas P."/>
        </authorList>
    </citation>
    <scope>NUCLEOTIDE SEQUENCE</scope>
</reference>
<evidence type="ECO:0000256" key="2">
    <source>
        <dbReference type="ARBA" id="ARBA00014801"/>
    </source>
</evidence>
<comment type="similarity">
    <text evidence="1">Belongs to the CDPF1 family.</text>
</comment>
<dbReference type="EMBL" id="CASHTH010001114">
    <property type="protein sequence ID" value="CAI8011633.1"/>
    <property type="molecule type" value="Genomic_DNA"/>
</dbReference>
<organism evidence="4 5">
    <name type="scientific">Geodia barretti</name>
    <name type="common">Barrett's horny sponge</name>
    <dbReference type="NCBI Taxonomy" id="519541"/>
    <lineage>
        <taxon>Eukaryota</taxon>
        <taxon>Metazoa</taxon>
        <taxon>Porifera</taxon>
        <taxon>Demospongiae</taxon>
        <taxon>Heteroscleromorpha</taxon>
        <taxon>Tetractinellida</taxon>
        <taxon>Astrophorina</taxon>
        <taxon>Geodiidae</taxon>
        <taxon>Geodia</taxon>
    </lineage>
</organism>
<dbReference type="InterPro" id="IPR018785">
    <property type="entry name" value="CDPF1_dom"/>
</dbReference>
<evidence type="ECO:0000313" key="5">
    <source>
        <dbReference type="Proteomes" id="UP001174909"/>
    </source>
</evidence>
<dbReference type="InterPro" id="IPR042426">
    <property type="entry name" value="CDPF1"/>
</dbReference>
<comment type="caution">
    <text evidence="4">The sequence shown here is derived from an EMBL/GenBank/DDBJ whole genome shotgun (WGS) entry which is preliminary data.</text>
</comment>
<protein>
    <recommendedName>
        <fullName evidence="2">Cysteine-rich DPF motif domain-containing protein 1</fullName>
    </recommendedName>
</protein>
<feature type="domain" description="Cysteine-rich DPF motif" evidence="3">
    <location>
        <begin position="18"/>
        <end position="109"/>
    </location>
</feature>
<keyword evidence="5" id="KW-1185">Reference proteome</keyword>
<evidence type="ECO:0000259" key="3">
    <source>
        <dbReference type="Pfam" id="PF10170"/>
    </source>
</evidence>
<dbReference type="PANTHER" id="PTHR31849:SF1">
    <property type="entry name" value="CYSTEINE-RICH DPF MOTIF DOMAIN-CONTAINING PROTEIN 1"/>
    <property type="match status" value="1"/>
</dbReference>
<evidence type="ECO:0000256" key="1">
    <source>
        <dbReference type="ARBA" id="ARBA00007917"/>
    </source>
</evidence>
<dbReference type="PRINTS" id="PR01995">
    <property type="entry name" value="UPF0595"/>
</dbReference>
<dbReference type="PANTHER" id="PTHR31849">
    <property type="entry name" value="CYSTEINE-RICH PDF MOTIF DOMAIN-CONTAINING PROTEIN 1"/>
    <property type="match status" value="1"/>
</dbReference>
<accession>A0AA35W833</accession>